<gene>
    <name evidence="9" type="primary">grsf1</name>
</gene>
<evidence type="ECO:0000256" key="1">
    <source>
        <dbReference type="ARBA" id="ARBA00022553"/>
    </source>
</evidence>
<dbReference type="CDD" id="cd12504">
    <property type="entry name" value="RRM2_hnRNPH_CRSF1_like"/>
    <property type="match status" value="1"/>
</dbReference>
<dbReference type="GO" id="GO:0006397">
    <property type="term" value="P:mRNA processing"/>
    <property type="evidence" value="ECO:0007669"/>
    <property type="project" value="UniProtKB-KW"/>
</dbReference>
<evidence type="ECO:0000256" key="6">
    <source>
        <dbReference type="SAM" id="MobiDB-lite"/>
    </source>
</evidence>
<keyword evidence="1" id="KW-0597">Phosphoprotein</keyword>
<feature type="region of interest" description="Disordered" evidence="6">
    <location>
        <begin position="283"/>
        <end position="316"/>
    </location>
</feature>
<sequence>MSGHCRAVLISTLFRALGGRQPCSKIFLQNKPSQVLGLLGDQYDRPRYHHWSTSHTRTVVLNVKSTWTSCQRNQLTEAGVTLPFKEEEYPPLPEYDATPQPESKDVFIVRVKGLPWSCKKEDVLEFFSECRIREGVKGIHFMHLRDGRPNGQAFMELETEEDVSKALERHRQYLGPRYIEVFEVTDEQAEAILKGPDPLANDGVVRLRGLPFNSTEKDIIQFFTGLDIVEDGVTLVSNSRGQSIGQAYVQFASPEMADSALEKDKEVMGHRYVEIFPSCKSEITSQRGPRAQEPQAPPPNRSPPLNRPPPANTPHTALEWERGEAQPLRSGRSAASQASVVPIHYVHMRGLPYEATAEDIVKFFGPLRVARIMVEYHSDGKASGEAEVHFRSHKDAVAAMSKDKEYMQNRYIELFLNSSRRAS</sequence>
<dbReference type="InterPro" id="IPR050666">
    <property type="entry name" value="ESRP"/>
</dbReference>
<dbReference type="GO" id="GO:0003723">
    <property type="term" value="F:RNA binding"/>
    <property type="evidence" value="ECO:0007669"/>
    <property type="project" value="UniProtKB-UniRule"/>
</dbReference>
<dbReference type="GeneID" id="105901224"/>
<dbReference type="CDD" id="cd12503">
    <property type="entry name" value="RRM1_hnRNPH_GRSF1_like"/>
    <property type="match status" value="1"/>
</dbReference>
<evidence type="ECO:0000256" key="2">
    <source>
        <dbReference type="ARBA" id="ARBA00022664"/>
    </source>
</evidence>
<organism evidence="8 9">
    <name type="scientific">Clupea harengus</name>
    <name type="common">Atlantic herring</name>
    <dbReference type="NCBI Taxonomy" id="7950"/>
    <lineage>
        <taxon>Eukaryota</taxon>
        <taxon>Metazoa</taxon>
        <taxon>Chordata</taxon>
        <taxon>Craniata</taxon>
        <taxon>Vertebrata</taxon>
        <taxon>Euteleostomi</taxon>
        <taxon>Actinopterygii</taxon>
        <taxon>Neopterygii</taxon>
        <taxon>Teleostei</taxon>
        <taxon>Clupei</taxon>
        <taxon>Clupeiformes</taxon>
        <taxon>Clupeoidei</taxon>
        <taxon>Clupeidae</taxon>
        <taxon>Clupea</taxon>
    </lineage>
</organism>
<feature type="domain" description="RRM" evidence="7">
    <location>
        <begin position="107"/>
        <end position="186"/>
    </location>
</feature>
<evidence type="ECO:0000256" key="3">
    <source>
        <dbReference type="ARBA" id="ARBA00022737"/>
    </source>
</evidence>
<name>A0A6P3VY47_CLUHA</name>
<evidence type="ECO:0000313" key="9">
    <source>
        <dbReference type="RefSeq" id="XP_012684102.2"/>
    </source>
</evidence>
<keyword evidence="2" id="KW-0507">mRNA processing</keyword>
<feature type="compositionally biased region" description="Pro residues" evidence="6">
    <location>
        <begin position="295"/>
        <end position="312"/>
    </location>
</feature>
<dbReference type="CTD" id="2926"/>
<dbReference type="InterPro" id="IPR035979">
    <property type="entry name" value="RBD_domain_sf"/>
</dbReference>
<feature type="domain" description="RRM" evidence="7">
    <location>
        <begin position="344"/>
        <end position="423"/>
    </location>
</feature>
<proteinExistence type="predicted"/>
<dbReference type="FunFam" id="3.30.70.330:FF:000131">
    <property type="entry name" value="Heterogeneous nuclear ribonucleoprotein h3 isoform"/>
    <property type="match status" value="1"/>
</dbReference>
<evidence type="ECO:0000259" key="7">
    <source>
        <dbReference type="PROSITE" id="PS50102"/>
    </source>
</evidence>
<protein>
    <submittedName>
        <fullName evidence="9">G-rich sequence factor 1</fullName>
    </submittedName>
</protein>
<accession>A0A6P3VY47</accession>
<keyword evidence="3" id="KW-0677">Repeat</keyword>
<dbReference type="KEGG" id="char:105901224"/>
<dbReference type="Pfam" id="PF00076">
    <property type="entry name" value="RRM_1"/>
    <property type="match status" value="3"/>
</dbReference>
<dbReference type="Proteomes" id="UP000515152">
    <property type="component" value="Chromosome 7"/>
</dbReference>
<keyword evidence="8" id="KW-1185">Reference proteome</keyword>
<keyword evidence="4 5" id="KW-0694">RNA-binding</keyword>
<reference evidence="9" key="1">
    <citation type="submission" date="2025-08" db="UniProtKB">
        <authorList>
            <consortium name="RefSeq"/>
        </authorList>
    </citation>
    <scope>IDENTIFICATION</scope>
</reference>
<dbReference type="PANTHER" id="PTHR13976">
    <property type="entry name" value="HETEROGENEOUS NUCLEAR RIBONUCLEOPROTEIN-RELATED"/>
    <property type="match status" value="1"/>
</dbReference>
<dbReference type="Gene3D" id="3.30.70.330">
    <property type="match status" value="3"/>
</dbReference>
<dbReference type="RefSeq" id="XP_012684102.2">
    <property type="nucleotide sequence ID" value="XM_012828648.3"/>
</dbReference>
<dbReference type="SUPFAM" id="SSF54928">
    <property type="entry name" value="RNA-binding domain, RBD"/>
    <property type="match status" value="3"/>
</dbReference>
<dbReference type="OrthoDB" id="431068at2759"/>
<evidence type="ECO:0000256" key="5">
    <source>
        <dbReference type="PROSITE-ProRule" id="PRU00176"/>
    </source>
</evidence>
<feature type="domain" description="RRM" evidence="7">
    <location>
        <begin position="203"/>
        <end position="280"/>
    </location>
</feature>
<dbReference type="SMART" id="SM00360">
    <property type="entry name" value="RRM"/>
    <property type="match status" value="3"/>
</dbReference>
<evidence type="ECO:0000313" key="8">
    <source>
        <dbReference type="Proteomes" id="UP000515152"/>
    </source>
</evidence>
<dbReference type="InterPro" id="IPR012677">
    <property type="entry name" value="Nucleotide-bd_a/b_plait_sf"/>
</dbReference>
<evidence type="ECO:0000256" key="4">
    <source>
        <dbReference type="ARBA" id="ARBA00022884"/>
    </source>
</evidence>
<dbReference type="InterPro" id="IPR000504">
    <property type="entry name" value="RRM_dom"/>
</dbReference>
<dbReference type="PROSITE" id="PS50102">
    <property type="entry name" value="RRM"/>
    <property type="match status" value="3"/>
</dbReference>
<dbReference type="AlphaFoldDB" id="A0A6P3VY47"/>